<dbReference type="EMBL" id="MU393488">
    <property type="protein sequence ID" value="KAI4864311.1"/>
    <property type="molecule type" value="Genomic_DNA"/>
</dbReference>
<comment type="caution">
    <text evidence="1">The sequence shown here is derived from an EMBL/GenBank/DDBJ whole genome shotgun (WGS) entry which is preliminary data.</text>
</comment>
<sequence>MKFTFAVTTAFALLTSVCASAIPSIEERTVPSTVDNLPDADVYCKDSSGNWFTISPNTISESIKKAADLQDRNKIIWQYPSTINDATTLPGWPHGKPRRTVWHYPIAETSHGTAVYDGRNYGDMTRVMYTHKKDSDTATFAGIWTHHGTEGNAYYMCGTGTEWQTGIAPYPLK</sequence>
<reference evidence="1 2" key="1">
    <citation type="journal article" date="2022" name="New Phytol.">
        <title>Ecological generalism drives hyperdiversity of secondary metabolite gene clusters in xylarialean endophytes.</title>
        <authorList>
            <person name="Franco M.E.E."/>
            <person name="Wisecaver J.H."/>
            <person name="Arnold A.E."/>
            <person name="Ju Y.M."/>
            <person name="Slot J.C."/>
            <person name="Ahrendt S."/>
            <person name="Moore L.P."/>
            <person name="Eastman K.E."/>
            <person name="Scott K."/>
            <person name="Konkel Z."/>
            <person name="Mondo S.J."/>
            <person name="Kuo A."/>
            <person name="Hayes R.D."/>
            <person name="Haridas S."/>
            <person name="Andreopoulos B."/>
            <person name="Riley R."/>
            <person name="LaButti K."/>
            <person name="Pangilinan J."/>
            <person name="Lipzen A."/>
            <person name="Amirebrahimi M."/>
            <person name="Yan J."/>
            <person name="Adam C."/>
            <person name="Keymanesh K."/>
            <person name="Ng V."/>
            <person name="Louie K."/>
            <person name="Northen T."/>
            <person name="Drula E."/>
            <person name="Henrissat B."/>
            <person name="Hsieh H.M."/>
            <person name="Youens-Clark K."/>
            <person name="Lutzoni F."/>
            <person name="Miadlikowska J."/>
            <person name="Eastwood D.C."/>
            <person name="Hamelin R.C."/>
            <person name="Grigoriev I.V."/>
            <person name="U'Ren J.M."/>
        </authorList>
    </citation>
    <scope>NUCLEOTIDE SEQUENCE [LARGE SCALE GENOMIC DNA]</scope>
    <source>
        <strain evidence="1 2">CBS 119005</strain>
    </source>
</reference>
<protein>
    <submittedName>
        <fullName evidence="1">Uncharacterized protein</fullName>
    </submittedName>
</protein>
<gene>
    <name evidence="1" type="ORF">F4820DRAFT_449149</name>
</gene>
<name>A0ACB9YZ16_9PEZI</name>
<dbReference type="Proteomes" id="UP001497700">
    <property type="component" value="Unassembled WGS sequence"/>
</dbReference>
<proteinExistence type="predicted"/>
<keyword evidence="2" id="KW-1185">Reference proteome</keyword>
<evidence type="ECO:0000313" key="2">
    <source>
        <dbReference type="Proteomes" id="UP001497700"/>
    </source>
</evidence>
<evidence type="ECO:0000313" key="1">
    <source>
        <dbReference type="EMBL" id="KAI4864311.1"/>
    </source>
</evidence>
<organism evidence="1 2">
    <name type="scientific">Hypoxylon rubiginosum</name>
    <dbReference type="NCBI Taxonomy" id="110542"/>
    <lineage>
        <taxon>Eukaryota</taxon>
        <taxon>Fungi</taxon>
        <taxon>Dikarya</taxon>
        <taxon>Ascomycota</taxon>
        <taxon>Pezizomycotina</taxon>
        <taxon>Sordariomycetes</taxon>
        <taxon>Xylariomycetidae</taxon>
        <taxon>Xylariales</taxon>
        <taxon>Hypoxylaceae</taxon>
        <taxon>Hypoxylon</taxon>
    </lineage>
</organism>
<accession>A0ACB9YZ16</accession>